<sequence length="292" mass="30962">MTEHRVDIDGRTVAVRECGDPAGAPLIHFHGTPGSRLEADFGARLAERAGVRVIGFDRPGYGRSDAGSISLAGVTRDVEAIADALGLGRFAVSAWSGGGAFALATAAALPGRVLRVGVSGGLAPYEGRPGARESLTPNDLDALSHLPDDPARAAEVFRTGNSDFLDAMLSVRDDEAAPWVDWMFAASDPAVVADPDARHALFVNFREALHRGADAIAWDNVAFVGPWGFRVEDIAAPVLLWYGDDDEIAPPDHGRWLAAHLASAHLTVYEGQGHLLPLAHWDEMLRALTAPA</sequence>
<comment type="caution">
    <text evidence="2">The sequence shown here is derived from an EMBL/GenBank/DDBJ whole genome shotgun (WGS) entry which is preliminary data.</text>
</comment>
<dbReference type="SUPFAM" id="SSF53474">
    <property type="entry name" value="alpha/beta-Hydrolases"/>
    <property type="match status" value="1"/>
</dbReference>
<feature type="domain" description="AB hydrolase-1" evidence="1">
    <location>
        <begin position="25"/>
        <end position="276"/>
    </location>
</feature>
<dbReference type="EMBL" id="JAWLKJ010000002">
    <property type="protein sequence ID" value="MDV6298921.1"/>
    <property type="molecule type" value="Genomic_DNA"/>
</dbReference>
<dbReference type="Gene3D" id="3.40.50.1820">
    <property type="entry name" value="alpha/beta hydrolase"/>
    <property type="match status" value="1"/>
</dbReference>
<protein>
    <submittedName>
        <fullName evidence="2">Alpha/beta hydrolase</fullName>
    </submittedName>
</protein>
<dbReference type="PANTHER" id="PTHR43433:SF5">
    <property type="entry name" value="AB HYDROLASE-1 DOMAIN-CONTAINING PROTEIN"/>
    <property type="match status" value="1"/>
</dbReference>
<dbReference type="PANTHER" id="PTHR43433">
    <property type="entry name" value="HYDROLASE, ALPHA/BETA FOLD FAMILY PROTEIN"/>
    <property type="match status" value="1"/>
</dbReference>
<evidence type="ECO:0000313" key="3">
    <source>
        <dbReference type="Proteomes" id="UP001185873"/>
    </source>
</evidence>
<organism evidence="2 3">
    <name type="scientific">Dietzia maris</name>
    <dbReference type="NCBI Taxonomy" id="37915"/>
    <lineage>
        <taxon>Bacteria</taxon>
        <taxon>Bacillati</taxon>
        <taxon>Actinomycetota</taxon>
        <taxon>Actinomycetes</taxon>
        <taxon>Mycobacteriales</taxon>
        <taxon>Dietziaceae</taxon>
        <taxon>Dietzia</taxon>
    </lineage>
</organism>
<dbReference type="Proteomes" id="UP001185873">
    <property type="component" value="Unassembled WGS sequence"/>
</dbReference>
<dbReference type="RefSeq" id="WP_317469459.1">
    <property type="nucleotide sequence ID" value="NZ_JAWLKJ010000002.1"/>
</dbReference>
<dbReference type="InterPro" id="IPR029058">
    <property type="entry name" value="AB_hydrolase_fold"/>
</dbReference>
<accession>A0AAE4QV84</accession>
<dbReference type="InterPro" id="IPR000073">
    <property type="entry name" value="AB_hydrolase_1"/>
</dbReference>
<reference evidence="2" key="1">
    <citation type="submission" date="2023-10" db="EMBL/GenBank/DDBJ databases">
        <title>Development of a sustainable strategy for remediation of hydrocarbon-contaminated territories based on the waste exchange concept.</title>
        <authorList>
            <person name="Krivoruchko A."/>
        </authorList>
    </citation>
    <scope>NUCLEOTIDE SEQUENCE</scope>
    <source>
        <strain evidence="2">IEGM 1175</strain>
    </source>
</reference>
<evidence type="ECO:0000313" key="2">
    <source>
        <dbReference type="EMBL" id="MDV6298921.1"/>
    </source>
</evidence>
<dbReference type="InterPro" id="IPR050471">
    <property type="entry name" value="AB_hydrolase"/>
</dbReference>
<name>A0AAE4QV84_9ACTN</name>
<keyword evidence="2" id="KW-0378">Hydrolase</keyword>
<dbReference type="GO" id="GO:0016787">
    <property type="term" value="F:hydrolase activity"/>
    <property type="evidence" value="ECO:0007669"/>
    <property type="project" value="UniProtKB-KW"/>
</dbReference>
<dbReference type="AlphaFoldDB" id="A0AAE4QV84"/>
<dbReference type="Pfam" id="PF00561">
    <property type="entry name" value="Abhydrolase_1"/>
    <property type="match status" value="1"/>
</dbReference>
<gene>
    <name evidence="2" type="ORF">R3P82_07305</name>
</gene>
<proteinExistence type="predicted"/>
<evidence type="ECO:0000259" key="1">
    <source>
        <dbReference type="Pfam" id="PF00561"/>
    </source>
</evidence>